<dbReference type="GO" id="GO:0005794">
    <property type="term" value="C:Golgi apparatus"/>
    <property type="evidence" value="ECO:0007669"/>
    <property type="project" value="UniProtKB-SubCell"/>
</dbReference>
<dbReference type="InterPro" id="IPR002347">
    <property type="entry name" value="SDR_fam"/>
</dbReference>
<proteinExistence type="inferred from homology"/>
<feature type="domain" description="WW" evidence="11">
    <location>
        <begin position="85"/>
        <end position="118"/>
    </location>
</feature>
<keyword evidence="10" id="KW-0458">Lysosome</keyword>
<evidence type="ECO:0000256" key="3">
    <source>
        <dbReference type="ARBA" id="ARBA00006484"/>
    </source>
</evidence>
<dbReference type="Gene3D" id="2.20.70.10">
    <property type="match status" value="2"/>
</dbReference>
<name>A0A085LV37_9BILA</name>
<dbReference type="AlphaFoldDB" id="A0A085LV37"/>
<sequence>MHEPLNSGLANEAIVVITQVLMKVGGTHRGAKMDIGFPESDSEDELPGGWEERTTLDDRVYYVNHLEKSVQWTHPGTKRRKIVCGPLPSTWRRLVDNEGRAVFQDLRTGETTFSDPRLAQALEQSDQHVHPFPRQRFDARSTVMQVMHGLNLTEKTVFVTGGTSGIGFEFVKAIVVHGASVIVACRNIDSGRELMKKLKALTPSAKIDLVSCDLSALESVKTCADEIIRMNRRIDIFVYNAAIFEPNFNVTKDGIEKTFCVNYLSHFYLTKLLWNKMKECAPARIVITTCECHHLCVCPFCRQHYESYFSANFRAKPIDELFSIENLSPVSASSYSSLGAYCLSKLCCVLFTAALQERLSEHNLCCVAVHPGNVVYTKLFRSYFPLRFIAFLCRPFAKTLEQAAASIAFASFATELADTSSNYVNNCWFSQMVNLAMSPITRLRLWRLSERFLPC</sequence>
<dbReference type="Gene3D" id="3.40.50.720">
    <property type="entry name" value="NAD(P)-binding Rossmann-like Domain"/>
    <property type="match status" value="1"/>
</dbReference>
<evidence type="ECO:0000256" key="2">
    <source>
        <dbReference type="ARBA" id="ARBA00004555"/>
    </source>
</evidence>
<evidence type="ECO:0000313" key="12">
    <source>
        <dbReference type="EMBL" id="KFD48833.1"/>
    </source>
</evidence>
<protein>
    <recommendedName>
        <fullName evidence="4">WW domain-containing oxidoreductase</fullName>
    </recommendedName>
</protein>
<keyword evidence="6" id="KW-0053">Apoptosis</keyword>
<evidence type="ECO:0000256" key="8">
    <source>
        <dbReference type="ARBA" id="ARBA00023002"/>
    </source>
</evidence>
<dbReference type="GO" id="GO:0016491">
    <property type="term" value="F:oxidoreductase activity"/>
    <property type="evidence" value="ECO:0007669"/>
    <property type="project" value="UniProtKB-KW"/>
</dbReference>
<organism evidence="12 13">
    <name type="scientific">Trichuris suis</name>
    <name type="common">pig whipworm</name>
    <dbReference type="NCBI Taxonomy" id="68888"/>
    <lineage>
        <taxon>Eukaryota</taxon>
        <taxon>Metazoa</taxon>
        <taxon>Ecdysozoa</taxon>
        <taxon>Nematoda</taxon>
        <taxon>Enoplea</taxon>
        <taxon>Dorylaimia</taxon>
        <taxon>Trichinellida</taxon>
        <taxon>Trichuridae</taxon>
        <taxon>Trichuris</taxon>
    </lineage>
</organism>
<dbReference type="GO" id="GO:0005764">
    <property type="term" value="C:lysosome"/>
    <property type="evidence" value="ECO:0007669"/>
    <property type="project" value="UniProtKB-SubCell"/>
</dbReference>
<accession>A0A085LV37</accession>
<dbReference type="GO" id="GO:0016055">
    <property type="term" value="P:Wnt signaling pathway"/>
    <property type="evidence" value="ECO:0007669"/>
    <property type="project" value="UniProtKB-KW"/>
</dbReference>
<keyword evidence="5" id="KW-0879">Wnt signaling pathway</keyword>
<dbReference type="SUPFAM" id="SSF51735">
    <property type="entry name" value="NAD(P)-binding Rossmann-fold domains"/>
    <property type="match status" value="1"/>
</dbReference>
<evidence type="ECO:0000313" key="13">
    <source>
        <dbReference type="Proteomes" id="UP000030764"/>
    </source>
</evidence>
<evidence type="ECO:0000259" key="11">
    <source>
        <dbReference type="PROSITE" id="PS50020"/>
    </source>
</evidence>
<dbReference type="Pfam" id="PF00397">
    <property type="entry name" value="WW"/>
    <property type="match status" value="1"/>
</dbReference>
<dbReference type="InterPro" id="IPR036020">
    <property type="entry name" value="WW_dom_sf"/>
</dbReference>
<comment type="subcellular location">
    <subcellularLocation>
        <location evidence="2">Golgi apparatus</location>
    </subcellularLocation>
    <subcellularLocation>
        <location evidence="1">Lysosome</location>
    </subcellularLocation>
</comment>
<keyword evidence="7" id="KW-0521">NADP</keyword>
<evidence type="ECO:0000256" key="7">
    <source>
        <dbReference type="ARBA" id="ARBA00022857"/>
    </source>
</evidence>
<evidence type="ECO:0000256" key="5">
    <source>
        <dbReference type="ARBA" id="ARBA00022687"/>
    </source>
</evidence>
<feature type="domain" description="WW" evidence="11">
    <location>
        <begin position="44"/>
        <end position="77"/>
    </location>
</feature>
<evidence type="ECO:0000256" key="4">
    <source>
        <dbReference type="ARBA" id="ARBA00016094"/>
    </source>
</evidence>
<dbReference type="InterPro" id="IPR001202">
    <property type="entry name" value="WW_dom"/>
</dbReference>
<evidence type="ECO:0000256" key="10">
    <source>
        <dbReference type="ARBA" id="ARBA00023228"/>
    </source>
</evidence>
<keyword evidence="13" id="KW-1185">Reference proteome</keyword>
<gene>
    <name evidence="12" type="ORF">M513_10317</name>
</gene>
<dbReference type="PANTHER" id="PTHR24320">
    <property type="entry name" value="RETINOL DEHYDROGENASE"/>
    <property type="match status" value="1"/>
</dbReference>
<keyword evidence="9" id="KW-0333">Golgi apparatus</keyword>
<evidence type="ECO:0000256" key="6">
    <source>
        <dbReference type="ARBA" id="ARBA00022703"/>
    </source>
</evidence>
<dbReference type="PROSITE" id="PS01159">
    <property type="entry name" value="WW_DOMAIN_1"/>
    <property type="match status" value="1"/>
</dbReference>
<dbReference type="SMART" id="SM00456">
    <property type="entry name" value="WW"/>
    <property type="match status" value="2"/>
</dbReference>
<dbReference type="PROSITE" id="PS50020">
    <property type="entry name" value="WW_DOMAIN_2"/>
    <property type="match status" value="2"/>
</dbReference>
<comment type="similarity">
    <text evidence="3">Belongs to the short-chain dehydrogenases/reductases (SDR) family.</text>
</comment>
<dbReference type="CDD" id="cd00201">
    <property type="entry name" value="WW"/>
    <property type="match status" value="1"/>
</dbReference>
<dbReference type="Proteomes" id="UP000030764">
    <property type="component" value="Unassembled WGS sequence"/>
</dbReference>
<keyword evidence="8" id="KW-0560">Oxidoreductase</keyword>
<evidence type="ECO:0000256" key="1">
    <source>
        <dbReference type="ARBA" id="ARBA00004371"/>
    </source>
</evidence>
<dbReference type="PRINTS" id="PR00081">
    <property type="entry name" value="GDHRDH"/>
</dbReference>
<dbReference type="Pfam" id="PF00106">
    <property type="entry name" value="adh_short"/>
    <property type="match status" value="1"/>
</dbReference>
<dbReference type="PANTHER" id="PTHR24320:SF282">
    <property type="entry name" value="WW DOMAIN-CONTAINING OXIDOREDUCTASE"/>
    <property type="match status" value="1"/>
</dbReference>
<evidence type="ECO:0000256" key="9">
    <source>
        <dbReference type="ARBA" id="ARBA00023034"/>
    </source>
</evidence>
<dbReference type="EMBL" id="KL363283">
    <property type="protein sequence ID" value="KFD48833.1"/>
    <property type="molecule type" value="Genomic_DNA"/>
</dbReference>
<reference evidence="12 13" key="1">
    <citation type="journal article" date="2014" name="Nat. Genet.">
        <title>Genome and transcriptome of the porcine whipworm Trichuris suis.</title>
        <authorList>
            <person name="Jex A.R."/>
            <person name="Nejsum P."/>
            <person name="Schwarz E.M."/>
            <person name="Hu L."/>
            <person name="Young N.D."/>
            <person name="Hall R.S."/>
            <person name="Korhonen P.K."/>
            <person name="Liao S."/>
            <person name="Thamsborg S."/>
            <person name="Xia J."/>
            <person name="Xu P."/>
            <person name="Wang S."/>
            <person name="Scheerlinck J.P."/>
            <person name="Hofmann A."/>
            <person name="Sternberg P.W."/>
            <person name="Wang J."/>
            <person name="Gasser R.B."/>
        </authorList>
    </citation>
    <scope>NUCLEOTIDE SEQUENCE [LARGE SCALE GENOMIC DNA]</scope>
    <source>
        <strain evidence="12">DCEP-RM93M</strain>
    </source>
</reference>
<dbReference type="SUPFAM" id="SSF51045">
    <property type="entry name" value="WW domain"/>
    <property type="match status" value="2"/>
</dbReference>
<dbReference type="GO" id="GO:0006915">
    <property type="term" value="P:apoptotic process"/>
    <property type="evidence" value="ECO:0007669"/>
    <property type="project" value="UniProtKB-KW"/>
</dbReference>
<dbReference type="InterPro" id="IPR036291">
    <property type="entry name" value="NAD(P)-bd_dom_sf"/>
</dbReference>